<gene>
    <name evidence="3" type="ORF">JRO89_XS06G0057200</name>
</gene>
<reference evidence="3 4" key="1">
    <citation type="submission" date="2021-02" db="EMBL/GenBank/DDBJ databases">
        <title>Plant Genome Project.</title>
        <authorList>
            <person name="Zhang R.-G."/>
        </authorList>
    </citation>
    <scope>NUCLEOTIDE SEQUENCE [LARGE SCALE GENOMIC DNA]</scope>
    <source>
        <tissue evidence="3">Leaves</tissue>
    </source>
</reference>
<dbReference type="InterPro" id="IPR038777">
    <property type="entry name" value="At4g18490-like"/>
</dbReference>
<dbReference type="PANTHER" id="PTHR36380">
    <property type="entry name" value="BNAA03G58330D PROTEIN"/>
    <property type="match status" value="1"/>
</dbReference>
<accession>A0ABQ8HWS7</accession>
<evidence type="ECO:0000256" key="2">
    <source>
        <dbReference type="SAM" id="MobiDB-lite"/>
    </source>
</evidence>
<organism evidence="3 4">
    <name type="scientific">Xanthoceras sorbifolium</name>
    <dbReference type="NCBI Taxonomy" id="99658"/>
    <lineage>
        <taxon>Eukaryota</taxon>
        <taxon>Viridiplantae</taxon>
        <taxon>Streptophyta</taxon>
        <taxon>Embryophyta</taxon>
        <taxon>Tracheophyta</taxon>
        <taxon>Spermatophyta</taxon>
        <taxon>Magnoliopsida</taxon>
        <taxon>eudicotyledons</taxon>
        <taxon>Gunneridae</taxon>
        <taxon>Pentapetalae</taxon>
        <taxon>rosids</taxon>
        <taxon>malvids</taxon>
        <taxon>Sapindales</taxon>
        <taxon>Sapindaceae</taxon>
        <taxon>Xanthoceroideae</taxon>
        <taxon>Xanthoceras</taxon>
    </lineage>
</organism>
<evidence type="ECO:0000313" key="3">
    <source>
        <dbReference type="EMBL" id="KAH7568822.1"/>
    </source>
</evidence>
<feature type="coiled-coil region" evidence="1">
    <location>
        <begin position="713"/>
        <end position="740"/>
    </location>
</feature>
<feature type="compositionally biased region" description="Polar residues" evidence="2">
    <location>
        <begin position="376"/>
        <end position="391"/>
    </location>
</feature>
<proteinExistence type="predicted"/>
<evidence type="ECO:0000256" key="1">
    <source>
        <dbReference type="SAM" id="Coils"/>
    </source>
</evidence>
<evidence type="ECO:0000313" key="4">
    <source>
        <dbReference type="Proteomes" id="UP000827721"/>
    </source>
</evidence>
<name>A0ABQ8HWS7_9ROSI</name>
<dbReference type="EMBL" id="JAFEMO010000006">
    <property type="protein sequence ID" value="KAH7568822.1"/>
    <property type="molecule type" value="Genomic_DNA"/>
</dbReference>
<keyword evidence="1" id="KW-0175">Coiled coil</keyword>
<feature type="region of interest" description="Disordered" evidence="2">
    <location>
        <begin position="339"/>
        <end position="391"/>
    </location>
</feature>
<keyword evidence="4" id="KW-1185">Reference proteome</keyword>
<dbReference type="Proteomes" id="UP000827721">
    <property type="component" value="Unassembled WGS sequence"/>
</dbReference>
<sequence>MAESRGGASASVNPKEKKSLLDDDIGQDFFSSWKSMSVTQDDAMDFNFDTVSSGKKKTFNFEKLDMDFNLDADFNKLSSFKVDMPDLDFPCPSKKTAKPKERTEDSSKINCQGKKDHFSFSFDFNDEDFASDAQFGSKLVGTSKSLSREQANDEPVLLISEENVKDLSNIREDFNSDGVQYTSKVVGDLRLLDEQGIQGEPTILRSEKNAGEDLHNSDVQIGSQLGAKSPTRESTESEPGSLMSENNVKNFSDIREGYNSDGSQNGSQVVGDLRSLDKQVKQGEPAMLRTEKNSGDDLQANDVQIGSQSMSNSKSISRELIEGVPVLLRSENNVKNRSSIRESFESDSEQNGSKLVGNVRLQDEQTAKGESVMPGSENNTGLHGEGFNTNDAQVGNKMDFLKSLSRELTKTESVLEESEKSDKNLSTIRKGINVDDVQNGSKVVGNSRSQEKEATTGKLIQIRSEKSSAYYFRDLNRFRDLGFCWMSLFLHQLVRFPLSGVNNSLWLLSRFQVNPSSSSEKIANSSTQASGNPKFVISSMQSIRSLKNLSVEGHKIGKRTPELSSLKNLRTVGANRDIPNSTVPRQNNSLRNLEQNTKFAGNTTSKIAHPVGGPEKQKPLTPSLKRKITVDSNADLLAFKPFKRLSESPKESRSFKESLGRVAEEETCNKNNQADSKTKNDLHVQPTSRLEVSREVNMTELEIPFAMENDGNVEKAEAYMKELEVICNMLKKKHEEAKEVLVRAIVNNNNLLMLSHPIYEEKISF</sequence>
<dbReference type="PANTHER" id="PTHR36380:SF1">
    <property type="entry name" value="OS01G0755100 PROTEIN"/>
    <property type="match status" value="1"/>
</dbReference>
<feature type="region of interest" description="Disordered" evidence="2">
    <location>
        <begin position="664"/>
        <end position="686"/>
    </location>
</feature>
<protein>
    <submittedName>
        <fullName evidence="3">Uncharacterized protein</fullName>
    </submittedName>
</protein>
<comment type="caution">
    <text evidence="3">The sequence shown here is derived from an EMBL/GenBank/DDBJ whole genome shotgun (WGS) entry which is preliminary data.</text>
</comment>
<feature type="region of interest" description="Disordered" evidence="2">
    <location>
        <begin position="218"/>
        <end position="247"/>
    </location>
</feature>